<reference evidence="1" key="1">
    <citation type="submission" date="2022-03" db="EMBL/GenBank/DDBJ databases">
        <title>Cryobacterium sp. nov. strain ZS14-85, isolated from Antarctic soil.</title>
        <authorList>
            <person name="Li J."/>
            <person name="Niu G."/>
        </authorList>
    </citation>
    <scope>NUCLEOTIDE SEQUENCE</scope>
    <source>
        <strain evidence="1">ZS14-85</strain>
    </source>
</reference>
<evidence type="ECO:0000313" key="2">
    <source>
        <dbReference type="Proteomes" id="UP001165341"/>
    </source>
</evidence>
<dbReference type="RefSeq" id="WP_243013260.1">
    <property type="nucleotide sequence ID" value="NZ_JALGAR010000006.1"/>
</dbReference>
<name>A0AA41UIP5_9MICO</name>
<evidence type="ECO:0000313" key="1">
    <source>
        <dbReference type="EMBL" id="MCI4659769.1"/>
    </source>
</evidence>
<dbReference type="EMBL" id="JALGAR010000006">
    <property type="protein sequence ID" value="MCI4659769.1"/>
    <property type="molecule type" value="Genomic_DNA"/>
</dbReference>
<keyword evidence="2" id="KW-1185">Reference proteome</keyword>
<dbReference type="AlphaFoldDB" id="A0AA41UIP5"/>
<proteinExistence type="predicted"/>
<comment type="caution">
    <text evidence="1">The sequence shown here is derived from an EMBL/GenBank/DDBJ whole genome shotgun (WGS) entry which is preliminary data.</text>
</comment>
<protein>
    <submittedName>
        <fullName evidence="1">Uncharacterized protein</fullName>
    </submittedName>
</protein>
<sequence>MSPVRPPALPMPTKAEVLELVSFLAANVAVSQEDGHPEKADRYQALLDTVKALAERAVDLVDVSRVVIVTQGAGRLYDRGALYSNGCVAEVQDDGRTLKLIPTPRPGSFI</sequence>
<accession>A0AA41UIP5</accession>
<gene>
    <name evidence="1" type="ORF">MQH31_18335</name>
</gene>
<organism evidence="1 2">
    <name type="scientific">Cryobacterium zhongshanensis</name>
    <dbReference type="NCBI Taxonomy" id="2928153"/>
    <lineage>
        <taxon>Bacteria</taxon>
        <taxon>Bacillati</taxon>
        <taxon>Actinomycetota</taxon>
        <taxon>Actinomycetes</taxon>
        <taxon>Micrococcales</taxon>
        <taxon>Microbacteriaceae</taxon>
        <taxon>Cryobacterium</taxon>
    </lineage>
</organism>
<dbReference type="Proteomes" id="UP001165341">
    <property type="component" value="Unassembled WGS sequence"/>
</dbReference>